<dbReference type="RefSeq" id="WP_191285987.1">
    <property type="nucleotide sequence ID" value="NZ_BNCH01000003.1"/>
</dbReference>
<comment type="caution">
    <text evidence="1">The sequence shown here is derived from an EMBL/GenBank/DDBJ whole genome shotgun (WGS) entry which is preliminary data.</text>
</comment>
<keyword evidence="2" id="KW-1185">Reference proteome</keyword>
<gene>
    <name evidence="1" type="ORF">GCM10016455_15930</name>
</gene>
<organism evidence="1 2">
    <name type="scientific">Aliiroseovarius zhejiangensis</name>
    <dbReference type="NCBI Taxonomy" id="1632025"/>
    <lineage>
        <taxon>Bacteria</taxon>
        <taxon>Pseudomonadati</taxon>
        <taxon>Pseudomonadota</taxon>
        <taxon>Alphaproteobacteria</taxon>
        <taxon>Rhodobacterales</taxon>
        <taxon>Paracoccaceae</taxon>
        <taxon>Aliiroseovarius</taxon>
    </lineage>
</organism>
<evidence type="ECO:0000313" key="2">
    <source>
        <dbReference type="Proteomes" id="UP000609802"/>
    </source>
</evidence>
<dbReference type="EMBL" id="BNCH01000003">
    <property type="protein sequence ID" value="GHE96379.1"/>
    <property type="molecule type" value="Genomic_DNA"/>
</dbReference>
<protein>
    <recommendedName>
        <fullName evidence="3">Lipoprotein</fullName>
    </recommendedName>
</protein>
<evidence type="ECO:0008006" key="3">
    <source>
        <dbReference type="Google" id="ProtNLM"/>
    </source>
</evidence>
<evidence type="ECO:0000313" key="1">
    <source>
        <dbReference type="EMBL" id="GHE96379.1"/>
    </source>
</evidence>
<dbReference type="PROSITE" id="PS51257">
    <property type="entry name" value="PROKAR_LIPOPROTEIN"/>
    <property type="match status" value="1"/>
</dbReference>
<dbReference type="Proteomes" id="UP000609802">
    <property type="component" value="Unassembled WGS sequence"/>
</dbReference>
<name>A0ABQ3J078_9RHOB</name>
<sequence>MRPLPIAAATLLIVAACQSTTPRATEAPPPVKAAQKGCSANAAREYQRIDQKIAILEKQAARGYRTSNTVVRVANPLKLCTGVVPLVAVCLPTPRPKSTLPSYQEHQAMQKELDRLTARKAALAACAT</sequence>
<proteinExistence type="predicted"/>
<accession>A0ABQ3J078</accession>
<reference evidence="2" key="1">
    <citation type="journal article" date="2019" name="Int. J. Syst. Evol. Microbiol.">
        <title>The Global Catalogue of Microorganisms (GCM) 10K type strain sequencing project: providing services to taxonomists for standard genome sequencing and annotation.</title>
        <authorList>
            <consortium name="The Broad Institute Genomics Platform"/>
            <consortium name="The Broad Institute Genome Sequencing Center for Infectious Disease"/>
            <person name="Wu L."/>
            <person name="Ma J."/>
        </authorList>
    </citation>
    <scope>NUCLEOTIDE SEQUENCE [LARGE SCALE GENOMIC DNA]</scope>
    <source>
        <strain evidence="2">KCTC 42443</strain>
    </source>
</reference>